<feature type="transmembrane region" description="Helical" evidence="1">
    <location>
        <begin position="33"/>
        <end position="55"/>
    </location>
</feature>
<dbReference type="RefSeq" id="WP_007699034.1">
    <property type="nucleotide sequence ID" value="NZ_AOIQ01000009.1"/>
</dbReference>
<evidence type="ECO:0000313" key="2">
    <source>
        <dbReference type="EMBL" id="ELZ12244.1"/>
    </source>
</evidence>
<organism evidence="2 3">
    <name type="scientific">Halovivax asiaticus JCM 14624</name>
    <dbReference type="NCBI Taxonomy" id="1227490"/>
    <lineage>
        <taxon>Archaea</taxon>
        <taxon>Methanobacteriati</taxon>
        <taxon>Methanobacteriota</taxon>
        <taxon>Stenosarchaea group</taxon>
        <taxon>Halobacteria</taxon>
        <taxon>Halobacteriales</taxon>
        <taxon>Natrialbaceae</taxon>
        <taxon>Halovivax</taxon>
    </lineage>
</organism>
<dbReference type="STRING" id="1227490.C479_05533"/>
<accession>M0BRC0</accession>
<dbReference type="Proteomes" id="UP000011560">
    <property type="component" value="Unassembled WGS sequence"/>
</dbReference>
<sequence>MDTSEETATDGGAAPGIDQEALYATVYAATREAMLATVATIVYLVLAAFFVFGGVDLALSNSGTGSIVWGSCVSMVGVVIAAEATGVTSLSSRFR</sequence>
<dbReference type="EMBL" id="AOIQ01000009">
    <property type="protein sequence ID" value="ELZ12244.1"/>
    <property type="molecule type" value="Genomic_DNA"/>
</dbReference>
<gene>
    <name evidence="2" type="ORF">C479_05533</name>
</gene>
<dbReference type="AlphaFoldDB" id="M0BRC0"/>
<proteinExistence type="predicted"/>
<protein>
    <submittedName>
        <fullName evidence="2">Uncharacterized protein</fullName>
    </submittedName>
</protein>
<keyword evidence="3" id="KW-1185">Reference proteome</keyword>
<keyword evidence="1" id="KW-0812">Transmembrane</keyword>
<keyword evidence="1" id="KW-1133">Transmembrane helix</keyword>
<keyword evidence="1" id="KW-0472">Membrane</keyword>
<reference evidence="2 3" key="1">
    <citation type="journal article" date="2014" name="PLoS Genet.">
        <title>Phylogenetically driven sequencing of extremely halophilic archaea reveals strategies for static and dynamic osmo-response.</title>
        <authorList>
            <person name="Becker E.A."/>
            <person name="Seitzer P.M."/>
            <person name="Tritt A."/>
            <person name="Larsen D."/>
            <person name="Krusor M."/>
            <person name="Yao A.I."/>
            <person name="Wu D."/>
            <person name="Madern D."/>
            <person name="Eisen J.A."/>
            <person name="Darling A.E."/>
            <person name="Facciotti M.T."/>
        </authorList>
    </citation>
    <scope>NUCLEOTIDE SEQUENCE [LARGE SCALE GENOMIC DNA]</scope>
    <source>
        <strain evidence="2 3">JCM 14624</strain>
    </source>
</reference>
<evidence type="ECO:0000313" key="3">
    <source>
        <dbReference type="Proteomes" id="UP000011560"/>
    </source>
</evidence>
<comment type="caution">
    <text evidence="2">The sequence shown here is derived from an EMBL/GenBank/DDBJ whole genome shotgun (WGS) entry which is preliminary data.</text>
</comment>
<name>M0BRC0_9EURY</name>
<evidence type="ECO:0000256" key="1">
    <source>
        <dbReference type="SAM" id="Phobius"/>
    </source>
</evidence>
<feature type="transmembrane region" description="Helical" evidence="1">
    <location>
        <begin position="67"/>
        <end position="90"/>
    </location>
</feature>
<dbReference type="OrthoDB" id="195501at2157"/>